<protein>
    <submittedName>
        <fullName evidence="2">Uncharacterized protein</fullName>
    </submittedName>
</protein>
<evidence type="ECO:0000256" key="1">
    <source>
        <dbReference type="SAM" id="MobiDB-lite"/>
    </source>
</evidence>
<organism evidence="2 3">
    <name type="scientific">Dreissena polymorpha</name>
    <name type="common">Zebra mussel</name>
    <name type="synonym">Mytilus polymorpha</name>
    <dbReference type="NCBI Taxonomy" id="45954"/>
    <lineage>
        <taxon>Eukaryota</taxon>
        <taxon>Metazoa</taxon>
        <taxon>Spiralia</taxon>
        <taxon>Lophotrochozoa</taxon>
        <taxon>Mollusca</taxon>
        <taxon>Bivalvia</taxon>
        <taxon>Autobranchia</taxon>
        <taxon>Heteroconchia</taxon>
        <taxon>Euheterodonta</taxon>
        <taxon>Imparidentia</taxon>
        <taxon>Neoheterodontei</taxon>
        <taxon>Myida</taxon>
        <taxon>Dreissenoidea</taxon>
        <taxon>Dreissenidae</taxon>
        <taxon>Dreissena</taxon>
    </lineage>
</organism>
<evidence type="ECO:0000313" key="2">
    <source>
        <dbReference type="EMBL" id="KAH3789307.1"/>
    </source>
</evidence>
<reference evidence="2" key="2">
    <citation type="submission" date="2020-11" db="EMBL/GenBank/DDBJ databases">
        <authorList>
            <person name="McCartney M.A."/>
            <person name="Auch B."/>
            <person name="Kono T."/>
            <person name="Mallez S."/>
            <person name="Becker A."/>
            <person name="Gohl D.M."/>
            <person name="Silverstein K.A.T."/>
            <person name="Koren S."/>
            <person name="Bechman K.B."/>
            <person name="Herman A."/>
            <person name="Abrahante J.E."/>
            <person name="Garbe J."/>
        </authorList>
    </citation>
    <scope>NUCLEOTIDE SEQUENCE</scope>
    <source>
        <strain evidence="2">Duluth1</strain>
        <tissue evidence="2">Whole animal</tissue>
    </source>
</reference>
<comment type="caution">
    <text evidence="2">The sequence shown here is derived from an EMBL/GenBank/DDBJ whole genome shotgun (WGS) entry which is preliminary data.</text>
</comment>
<dbReference type="AlphaFoldDB" id="A0A9D4IYM8"/>
<reference evidence="2" key="1">
    <citation type="journal article" date="2019" name="bioRxiv">
        <title>The Genome of the Zebra Mussel, Dreissena polymorpha: A Resource for Invasive Species Research.</title>
        <authorList>
            <person name="McCartney M.A."/>
            <person name="Auch B."/>
            <person name="Kono T."/>
            <person name="Mallez S."/>
            <person name="Zhang Y."/>
            <person name="Obille A."/>
            <person name="Becker A."/>
            <person name="Abrahante J.E."/>
            <person name="Garbe J."/>
            <person name="Badalamenti J.P."/>
            <person name="Herman A."/>
            <person name="Mangelson H."/>
            <person name="Liachko I."/>
            <person name="Sullivan S."/>
            <person name="Sone E.D."/>
            <person name="Koren S."/>
            <person name="Silverstein K.A.T."/>
            <person name="Beckman K.B."/>
            <person name="Gohl D.M."/>
        </authorList>
    </citation>
    <scope>NUCLEOTIDE SEQUENCE</scope>
    <source>
        <strain evidence="2">Duluth1</strain>
        <tissue evidence="2">Whole animal</tissue>
    </source>
</reference>
<proteinExistence type="predicted"/>
<dbReference type="EMBL" id="JAIWYP010000008">
    <property type="protein sequence ID" value="KAH3789307.1"/>
    <property type="molecule type" value="Genomic_DNA"/>
</dbReference>
<gene>
    <name evidence="2" type="ORF">DPMN_167482</name>
</gene>
<evidence type="ECO:0000313" key="3">
    <source>
        <dbReference type="Proteomes" id="UP000828390"/>
    </source>
</evidence>
<keyword evidence="3" id="KW-1185">Reference proteome</keyword>
<sequence>MRSTPAWALGQLPENEQGGYEEEERPRRNGLRNNVIIDTEITKGSSKKAHITLKTLMETSQPQASVISALN</sequence>
<accession>A0A9D4IYM8</accession>
<feature type="region of interest" description="Disordered" evidence="1">
    <location>
        <begin position="1"/>
        <end position="29"/>
    </location>
</feature>
<name>A0A9D4IYM8_DREPO</name>
<dbReference type="Proteomes" id="UP000828390">
    <property type="component" value="Unassembled WGS sequence"/>
</dbReference>